<dbReference type="GO" id="GO:0005975">
    <property type="term" value="P:carbohydrate metabolic process"/>
    <property type="evidence" value="ECO:0007669"/>
    <property type="project" value="InterPro"/>
</dbReference>
<dbReference type="GO" id="GO:0043708">
    <property type="term" value="P:cell adhesion involved in biofilm formation"/>
    <property type="evidence" value="ECO:0007669"/>
    <property type="project" value="InterPro"/>
</dbReference>
<dbReference type="PROSITE" id="PS51257">
    <property type="entry name" value="PROKAR_LIPOPROTEIN"/>
    <property type="match status" value="1"/>
</dbReference>
<evidence type="ECO:0000259" key="3">
    <source>
        <dbReference type="PROSITE" id="PS51677"/>
    </source>
</evidence>
<gene>
    <name evidence="4" type="primary">pgaB</name>
    <name evidence="4" type="ORF">LMG28688_04362</name>
</gene>
<evidence type="ECO:0000313" key="5">
    <source>
        <dbReference type="Proteomes" id="UP000494119"/>
    </source>
</evidence>
<name>A0A6J5GAH9_9BURK</name>
<dbReference type="EC" id="3.5.1.-" evidence="4"/>
<dbReference type="PROSITE" id="PS51677">
    <property type="entry name" value="NODB"/>
    <property type="match status" value="1"/>
</dbReference>
<feature type="chain" id="PRO_5027077806" evidence="2">
    <location>
        <begin position="28"/>
        <end position="695"/>
    </location>
</feature>
<dbReference type="InterPro" id="IPR002509">
    <property type="entry name" value="NODB_dom"/>
</dbReference>
<keyword evidence="4" id="KW-0378">Hydrolase</keyword>
<evidence type="ECO:0000256" key="2">
    <source>
        <dbReference type="SAM" id="SignalP"/>
    </source>
</evidence>
<dbReference type="Pfam" id="PF14883">
    <property type="entry name" value="GHL13"/>
    <property type="match status" value="1"/>
</dbReference>
<dbReference type="RefSeq" id="WP_175196707.1">
    <property type="nucleotide sequence ID" value="NZ_CADIKL010000023.1"/>
</dbReference>
<dbReference type="SUPFAM" id="SSF88713">
    <property type="entry name" value="Glycoside hydrolase/deacetylase"/>
    <property type="match status" value="1"/>
</dbReference>
<dbReference type="Gene3D" id="3.20.20.80">
    <property type="entry name" value="Glycosidases"/>
    <property type="match status" value="1"/>
</dbReference>
<dbReference type="Proteomes" id="UP000494119">
    <property type="component" value="Unassembled WGS sequence"/>
</dbReference>
<dbReference type="Pfam" id="PF01522">
    <property type="entry name" value="Polysacc_deac_1"/>
    <property type="match status" value="1"/>
</dbReference>
<dbReference type="PROSITE" id="PS51318">
    <property type="entry name" value="TAT"/>
    <property type="match status" value="1"/>
</dbReference>
<dbReference type="PANTHER" id="PTHR34216">
    <property type="match status" value="1"/>
</dbReference>
<dbReference type="InterPro" id="IPR006311">
    <property type="entry name" value="TAT_signal"/>
</dbReference>
<dbReference type="GO" id="GO:0016810">
    <property type="term" value="F:hydrolase activity, acting on carbon-nitrogen (but not peptide) bonds"/>
    <property type="evidence" value="ECO:0007669"/>
    <property type="project" value="InterPro"/>
</dbReference>
<dbReference type="InterPro" id="IPR051398">
    <property type="entry name" value="Polysacch_Deacetylase"/>
</dbReference>
<dbReference type="AlphaFoldDB" id="A0A6J5GAH9"/>
<evidence type="ECO:0000313" key="4">
    <source>
        <dbReference type="EMBL" id="CAB3796663.1"/>
    </source>
</evidence>
<keyword evidence="1 2" id="KW-0732">Signal</keyword>
<dbReference type="InterPro" id="IPR011330">
    <property type="entry name" value="Glyco_hydro/deAcase_b/a-brl"/>
</dbReference>
<feature type="domain" description="NodB homology" evidence="3">
    <location>
        <begin position="109"/>
        <end position="356"/>
    </location>
</feature>
<feature type="signal peptide" evidence="2">
    <location>
        <begin position="1"/>
        <end position="27"/>
    </location>
</feature>
<reference evidence="4 5" key="1">
    <citation type="submission" date="2020-04" db="EMBL/GenBank/DDBJ databases">
        <authorList>
            <person name="De Canck E."/>
        </authorList>
    </citation>
    <scope>NUCLEOTIDE SEQUENCE [LARGE SCALE GENOMIC DNA]</scope>
    <source>
        <strain evidence="4 5">LMG 28688</strain>
    </source>
</reference>
<dbReference type="InterPro" id="IPR032772">
    <property type="entry name" value="PGA_deacetylase_PgaB_C"/>
</dbReference>
<dbReference type="NCBIfam" id="TIGR03938">
    <property type="entry name" value="deacetyl_PgaB"/>
    <property type="match status" value="1"/>
</dbReference>
<dbReference type="InterPro" id="IPR023854">
    <property type="entry name" value="PGA_deacetylase_PgaB"/>
</dbReference>
<accession>A0A6J5GAH9</accession>
<dbReference type="Gene3D" id="3.20.20.370">
    <property type="entry name" value="Glycoside hydrolase/deacetylase"/>
    <property type="match status" value="1"/>
</dbReference>
<sequence length="695" mass="77338">MQSRRHFICSCLGAMAGCSLFPSLASAKLIDILPPADPADGKTFRVICFHDVRDNLRAEFTANNVIDPFAVDTGTLTSIFSWLDTNHYNPVTFGAIVASRNGGKPLPPRAVLLTFDDGFKSHHDKVLPLLKQFKYPSVMGIVTSWIDTPSNTGIRLSDTVVVPRDTFMSWDDVRNVAASGLVELACHTHDLHHGAIANPQGNELPAATSHLYLKDQQRYETDAEFESRVRGDLGNCMRQVKQQTGVPIRAMVWPYGAQNLTVRNVSSRLGMPTQFTLESGPNTPDIPLDRLRRILATYDIDVGDFERSVREPAQNRGQINPVERAVVVSLDDVYDPSPDMQERKLGVLIERMYRMKPSSVYLQAYSDPSRSGLARALYFPNRHLPMRSDLFCRAAWQLNTRANVEVYAWMPVLAFAVPENLNGRVEFVTAAAGSTLPPGASGVRRLSPFDPAARTYVRELYEDLGKYAAFNGVLFGEDAMLSDFEDDGRHARQTYASWNLPGGVEQIRANPEAMKRWGVQKTRYLMEFTKELRQIVLDSQNSDEVLTVRTIFPDAVLDPSNDARYAQSYPAFVSAYDFVGLLAMPSRQGITSVDGWLDKLGRVVQAAPDGPRRTVFLLEATDSRTGDSVPGTRLVDQMRHLRELGMVSYGYYPDNFEHDLPSAVALRDVMSTRQRLDPASINALLKSAPGGGKQQ</sequence>
<dbReference type="EMBL" id="CADIKL010000023">
    <property type="protein sequence ID" value="CAB3796663.1"/>
    <property type="molecule type" value="Genomic_DNA"/>
</dbReference>
<protein>
    <submittedName>
        <fullName evidence="4">Poly-beta-1,6-N-acetyl-D-glucosamine N-deacetylase</fullName>
        <ecNumber evidence="4">3.5.1.-</ecNumber>
    </submittedName>
</protein>
<evidence type="ECO:0000256" key="1">
    <source>
        <dbReference type="ARBA" id="ARBA00022729"/>
    </source>
</evidence>
<keyword evidence="5" id="KW-1185">Reference proteome</keyword>
<dbReference type="PANTHER" id="PTHR34216:SF7">
    <property type="entry name" value="POLY-BETA-1,6-N-ACETYL-D-GLUCOSAMINE N-DEACETYLASE"/>
    <property type="match status" value="1"/>
</dbReference>
<proteinExistence type="predicted"/>
<organism evidence="4 5">
    <name type="scientific">Paraburkholderia caffeinitolerans</name>
    <dbReference type="NCBI Taxonomy" id="1723730"/>
    <lineage>
        <taxon>Bacteria</taxon>
        <taxon>Pseudomonadati</taxon>
        <taxon>Pseudomonadota</taxon>
        <taxon>Betaproteobacteria</taxon>
        <taxon>Burkholderiales</taxon>
        <taxon>Burkholderiaceae</taxon>
        <taxon>Paraburkholderia</taxon>
    </lineage>
</organism>